<gene>
    <name evidence="1" type="ORF">TNCV_2068311</name>
</gene>
<organism evidence="1 2">
    <name type="scientific">Trichonephila clavipes</name>
    <name type="common">Golden silk orbweaver</name>
    <name type="synonym">Nephila clavipes</name>
    <dbReference type="NCBI Taxonomy" id="2585209"/>
    <lineage>
        <taxon>Eukaryota</taxon>
        <taxon>Metazoa</taxon>
        <taxon>Ecdysozoa</taxon>
        <taxon>Arthropoda</taxon>
        <taxon>Chelicerata</taxon>
        <taxon>Arachnida</taxon>
        <taxon>Araneae</taxon>
        <taxon>Araneomorphae</taxon>
        <taxon>Entelegynae</taxon>
        <taxon>Araneoidea</taxon>
        <taxon>Nephilidae</taxon>
        <taxon>Trichonephila</taxon>
    </lineage>
</organism>
<protein>
    <submittedName>
        <fullName evidence="1">Uncharacterized protein</fullName>
    </submittedName>
</protein>
<keyword evidence="2" id="KW-1185">Reference proteome</keyword>
<dbReference type="AlphaFoldDB" id="A0A8X7BD23"/>
<name>A0A8X7BD23_TRICX</name>
<sequence length="79" mass="8902">MYCLKAQTNNRTNIEVTEVIAVKVLKHLSSHQKGMHIIGADPDSLDLPNYRGQPGFEKKKNPSTIEMLCQATMSNKMKE</sequence>
<proteinExistence type="predicted"/>
<reference evidence="1" key="1">
    <citation type="submission" date="2020-08" db="EMBL/GenBank/DDBJ databases">
        <title>Multicomponent nature underlies the extraordinary mechanical properties of spider dragline silk.</title>
        <authorList>
            <person name="Kono N."/>
            <person name="Nakamura H."/>
            <person name="Mori M."/>
            <person name="Yoshida Y."/>
            <person name="Ohtoshi R."/>
            <person name="Malay A.D."/>
            <person name="Moran D.A.P."/>
            <person name="Tomita M."/>
            <person name="Numata K."/>
            <person name="Arakawa K."/>
        </authorList>
    </citation>
    <scope>NUCLEOTIDE SEQUENCE</scope>
</reference>
<dbReference type="Proteomes" id="UP000887159">
    <property type="component" value="Unassembled WGS sequence"/>
</dbReference>
<evidence type="ECO:0000313" key="2">
    <source>
        <dbReference type="Proteomes" id="UP000887159"/>
    </source>
</evidence>
<comment type="caution">
    <text evidence="1">The sequence shown here is derived from an EMBL/GenBank/DDBJ whole genome shotgun (WGS) entry which is preliminary data.</text>
</comment>
<evidence type="ECO:0000313" key="1">
    <source>
        <dbReference type="EMBL" id="GFY27210.1"/>
    </source>
</evidence>
<accession>A0A8X7BD23</accession>
<dbReference type="EMBL" id="BMAU01021379">
    <property type="protein sequence ID" value="GFY27210.1"/>
    <property type="molecule type" value="Genomic_DNA"/>
</dbReference>